<dbReference type="EMBL" id="CAAHFG010000001">
    <property type="protein sequence ID" value="VGO13083.1"/>
    <property type="molecule type" value="Genomic_DNA"/>
</dbReference>
<sequence>MNKNVMTAVVVGLSALWASADITLNMQGDNINDDKNGLIGVVNIDAAGLGSLSQTGALNFPGTGTTAAPVSGSVSAGYAGIFQVRVNTAIFDNNTGSATFGYNIGNAKTDAAASGLGIVDQSGVNPSGAGIGGLAASNVWEGAAFSLGTDSMAAGSKLQLTEVTLSNFDYDSGESVYILNNMSGDFLQINAAVVASEGVRVATIDVSSLDIVVDAGQALPAYNSSQTGNQTFSIITAAEASNGYRIESTSYNVIPEPATIGLLAGTGGMLMGVRRWLSL</sequence>
<name>A0A6C2TZQ1_PONDE</name>
<evidence type="ECO:0000313" key="3">
    <source>
        <dbReference type="Proteomes" id="UP000366872"/>
    </source>
</evidence>
<dbReference type="Proteomes" id="UP000366872">
    <property type="component" value="Unassembled WGS sequence"/>
</dbReference>
<proteinExistence type="predicted"/>
<keyword evidence="1" id="KW-0732">Signal</keyword>
<accession>A0A6C2TZQ1</accession>
<protein>
    <recommendedName>
        <fullName evidence="4">PEP-CTERM protein-sorting domain-containing protein</fullName>
    </recommendedName>
</protein>
<feature type="signal peptide" evidence="1">
    <location>
        <begin position="1"/>
        <end position="20"/>
    </location>
</feature>
<dbReference type="AlphaFoldDB" id="A0A6C2TZQ1"/>
<dbReference type="RefSeq" id="WP_136078694.1">
    <property type="nucleotide sequence ID" value="NZ_CAAHFG010000001.1"/>
</dbReference>
<organism evidence="2 3">
    <name type="scientific">Pontiella desulfatans</name>
    <dbReference type="NCBI Taxonomy" id="2750659"/>
    <lineage>
        <taxon>Bacteria</taxon>
        <taxon>Pseudomonadati</taxon>
        <taxon>Kiritimatiellota</taxon>
        <taxon>Kiritimatiellia</taxon>
        <taxon>Kiritimatiellales</taxon>
        <taxon>Pontiellaceae</taxon>
        <taxon>Pontiella</taxon>
    </lineage>
</organism>
<reference evidence="2 3" key="1">
    <citation type="submission" date="2019-04" db="EMBL/GenBank/DDBJ databases">
        <authorList>
            <person name="Van Vliet M D."/>
        </authorList>
    </citation>
    <scope>NUCLEOTIDE SEQUENCE [LARGE SCALE GENOMIC DNA]</scope>
    <source>
        <strain evidence="2 3">F1</strain>
    </source>
</reference>
<evidence type="ECO:0000313" key="2">
    <source>
        <dbReference type="EMBL" id="VGO13083.1"/>
    </source>
</evidence>
<dbReference type="InterPro" id="IPR013424">
    <property type="entry name" value="Ice-binding_C"/>
</dbReference>
<dbReference type="NCBIfam" id="TIGR02595">
    <property type="entry name" value="PEP_CTERM"/>
    <property type="match status" value="1"/>
</dbReference>
<evidence type="ECO:0000256" key="1">
    <source>
        <dbReference type="SAM" id="SignalP"/>
    </source>
</evidence>
<gene>
    <name evidence="2" type="ORF">PDESU_01637</name>
</gene>
<keyword evidence="3" id="KW-1185">Reference proteome</keyword>
<evidence type="ECO:0008006" key="4">
    <source>
        <dbReference type="Google" id="ProtNLM"/>
    </source>
</evidence>
<feature type="chain" id="PRO_5025424330" description="PEP-CTERM protein-sorting domain-containing protein" evidence="1">
    <location>
        <begin position="21"/>
        <end position="279"/>
    </location>
</feature>